<dbReference type="PANTHER" id="PTHR13285:SF18">
    <property type="entry name" value="PROTEIN-CYSTEINE N-PALMITOYLTRANSFERASE RASP"/>
    <property type="match status" value="1"/>
</dbReference>
<reference evidence="7 8" key="1">
    <citation type="submission" date="2016-02" db="EMBL/GenBank/DDBJ databases">
        <title>Genome analysis of coral dinoflagellate symbionts highlights evolutionary adaptations to a symbiotic lifestyle.</title>
        <authorList>
            <person name="Aranda M."/>
            <person name="Li Y."/>
            <person name="Liew Y.J."/>
            <person name="Baumgarten S."/>
            <person name="Simakov O."/>
            <person name="Wilson M."/>
            <person name="Piel J."/>
            <person name="Ashoor H."/>
            <person name="Bougouffa S."/>
            <person name="Bajic V.B."/>
            <person name="Ryu T."/>
            <person name="Ravasi T."/>
            <person name="Bayer T."/>
            <person name="Micklem G."/>
            <person name="Kim H."/>
            <person name="Bhak J."/>
            <person name="Lajeunesse T.C."/>
            <person name="Voolstra C.R."/>
        </authorList>
    </citation>
    <scope>NUCLEOTIDE SEQUENCE [LARGE SCALE GENOMIC DNA]</scope>
    <source>
        <strain evidence="7 8">CCMP2467</strain>
    </source>
</reference>
<comment type="caution">
    <text evidence="7">The sequence shown here is derived from an EMBL/GenBank/DDBJ whole genome shotgun (WGS) entry which is preliminary data.</text>
</comment>
<dbReference type="OrthoDB" id="420606at2759"/>
<evidence type="ECO:0000256" key="4">
    <source>
        <dbReference type="ARBA" id="ARBA00023136"/>
    </source>
</evidence>
<feature type="transmembrane region" description="Helical" evidence="6">
    <location>
        <begin position="620"/>
        <end position="647"/>
    </location>
</feature>
<keyword evidence="4 6" id="KW-0472">Membrane</keyword>
<keyword evidence="2 6" id="KW-0812">Transmembrane</keyword>
<evidence type="ECO:0000313" key="8">
    <source>
        <dbReference type="Proteomes" id="UP000186817"/>
    </source>
</evidence>
<feature type="transmembrane region" description="Helical" evidence="6">
    <location>
        <begin position="801"/>
        <end position="830"/>
    </location>
</feature>
<dbReference type="InterPro" id="IPR004299">
    <property type="entry name" value="MBOAT_fam"/>
</dbReference>
<evidence type="ECO:0000256" key="5">
    <source>
        <dbReference type="SAM" id="MobiDB-lite"/>
    </source>
</evidence>
<feature type="transmembrane region" description="Helical" evidence="6">
    <location>
        <begin position="92"/>
        <end position="108"/>
    </location>
</feature>
<feature type="transmembrane region" description="Helical" evidence="6">
    <location>
        <begin position="737"/>
        <end position="753"/>
    </location>
</feature>
<gene>
    <name evidence="7" type="ORF">AK812_SmicGene20960</name>
</gene>
<evidence type="ECO:0000256" key="2">
    <source>
        <dbReference type="ARBA" id="ARBA00022692"/>
    </source>
</evidence>
<feature type="transmembrane region" description="Helical" evidence="6">
    <location>
        <begin position="759"/>
        <end position="780"/>
    </location>
</feature>
<dbReference type="Proteomes" id="UP000186817">
    <property type="component" value="Unassembled WGS sequence"/>
</dbReference>
<feature type="region of interest" description="Disordered" evidence="5">
    <location>
        <begin position="384"/>
        <end position="425"/>
    </location>
</feature>
<feature type="transmembrane region" description="Helical" evidence="6">
    <location>
        <begin position="12"/>
        <end position="36"/>
    </location>
</feature>
<feature type="transmembrane region" description="Helical" evidence="6">
    <location>
        <begin position="836"/>
        <end position="856"/>
    </location>
</feature>
<evidence type="ECO:0000256" key="6">
    <source>
        <dbReference type="SAM" id="Phobius"/>
    </source>
</evidence>
<comment type="subcellular location">
    <subcellularLocation>
        <location evidence="1">Membrane</location>
        <topology evidence="1">Multi-pass membrane protein</topology>
    </subcellularLocation>
</comment>
<feature type="transmembrane region" description="Helical" evidence="6">
    <location>
        <begin position="659"/>
        <end position="684"/>
    </location>
</feature>
<feature type="compositionally biased region" description="Polar residues" evidence="5">
    <location>
        <begin position="409"/>
        <end position="422"/>
    </location>
</feature>
<dbReference type="InterPro" id="IPR051085">
    <property type="entry name" value="MB_O-acyltransferase"/>
</dbReference>
<sequence>MARWLSAEFAVWYLVIAWAFLVKLPLAAAELAAICAEETRCSFFLHKTRLWPQQQIDLSDIQWREFRKSLPLLTLAAGLHVAVRATFGRRRVWPCLMLSCFFVLYVHGGHTLVLAALACGSFGIAKACGCVQSLKLWMQGPSRPSRSIQRGMGYRGYADVTAVTTEEIPLDEDLLGSFCRRGRRRLRELQEATQTIVRLDRARGCLSVSCISVVKRHLASLGGPRRDVAAPVWAELMRTRTLQRDDAALARIQAESGCRVHIERQQREVRLFGPVDSVALAESLLKELEEGCCEDVVLESLDTETDLETLQASLEPLAMDHNVTLCIEKSHGLRVFGLKAAVKAASSELKELLEPDGGVLALEHRLKGRTLRNSESERIGVVLTQMPPERAPQTQTGGPQDASGASGASKPQTGPRANQSDLHGSVSLGHVGQFMGTRRGDRCPTCGCGRFCGVCGSEIWQFRVLAPAPVQVQSMTGASRGAPVAAWAFGLLLLAIKALEVPVPVLDPWLRGLPTAYDWHQSLHFLSLKLISFNMDYFWALQDRQELEPTQDPEAQCQGHVLSELQKREKSRPLHEYSIFNLMTYFLYSPLWLAGPTTTFNSFMSHLHDRPQQAMSAWQLLLYALRLALCLGLLEALLCCTPVWAIGRSSTYLQLHGRADLLVAYAILLLIVMWLKFLCIWRFARLWALCDGIDVPENMQRCVCNNYSLSGFWRGWHSSFNLWLVRYLYIPLGGRRWLWANVWVVFGFVALWHDLEAKLFAWGFLNAAFMVLEHLASVVWRSKAAALPAEASRWFRAAAGALYIYVLFFVNLVGYALGITGTLGLLHLAFGDAPSTALPLLMCTGLLALSMVQVMLELRETQSAALLGTQGTRREDMADMAVAAMSLREQQESKARAAIQDEIEDPRNVIGIGVRQESLRRARGLTFGGPTRVHEQDVPDS</sequence>
<feature type="transmembrane region" description="Helical" evidence="6">
    <location>
        <begin position="577"/>
        <end position="595"/>
    </location>
</feature>
<keyword evidence="8" id="KW-1185">Reference proteome</keyword>
<protein>
    <submittedName>
        <fullName evidence="7">Putative membrane-bound O-acyltransferase C24H6.01c</fullName>
    </submittedName>
</protein>
<name>A0A1Q9DNQ6_SYMMI</name>
<dbReference type="Pfam" id="PF03062">
    <property type="entry name" value="MBOAT"/>
    <property type="match status" value="1"/>
</dbReference>
<dbReference type="EMBL" id="LSRX01000456">
    <property type="protein sequence ID" value="OLP96770.1"/>
    <property type="molecule type" value="Genomic_DNA"/>
</dbReference>
<proteinExistence type="predicted"/>
<accession>A0A1Q9DNQ6</accession>
<dbReference type="GO" id="GO:0016020">
    <property type="term" value="C:membrane"/>
    <property type="evidence" value="ECO:0007669"/>
    <property type="project" value="UniProtKB-SubCell"/>
</dbReference>
<dbReference type="PANTHER" id="PTHR13285">
    <property type="entry name" value="ACYLTRANSFERASE"/>
    <property type="match status" value="1"/>
</dbReference>
<evidence type="ECO:0000256" key="3">
    <source>
        <dbReference type="ARBA" id="ARBA00022989"/>
    </source>
</evidence>
<organism evidence="7 8">
    <name type="scientific">Symbiodinium microadriaticum</name>
    <name type="common">Dinoflagellate</name>
    <name type="synonym">Zooxanthella microadriatica</name>
    <dbReference type="NCBI Taxonomy" id="2951"/>
    <lineage>
        <taxon>Eukaryota</taxon>
        <taxon>Sar</taxon>
        <taxon>Alveolata</taxon>
        <taxon>Dinophyceae</taxon>
        <taxon>Suessiales</taxon>
        <taxon>Symbiodiniaceae</taxon>
        <taxon>Symbiodinium</taxon>
    </lineage>
</organism>
<evidence type="ECO:0000313" key="7">
    <source>
        <dbReference type="EMBL" id="OLP96770.1"/>
    </source>
</evidence>
<keyword evidence="3 6" id="KW-1133">Transmembrane helix</keyword>
<dbReference type="GO" id="GO:0005783">
    <property type="term" value="C:endoplasmic reticulum"/>
    <property type="evidence" value="ECO:0007669"/>
    <property type="project" value="TreeGrafter"/>
</dbReference>
<dbReference type="GO" id="GO:0016746">
    <property type="term" value="F:acyltransferase activity"/>
    <property type="evidence" value="ECO:0007669"/>
    <property type="project" value="UniProtKB-KW"/>
</dbReference>
<dbReference type="AlphaFoldDB" id="A0A1Q9DNQ6"/>
<keyword evidence="7" id="KW-0808">Transferase</keyword>
<evidence type="ECO:0000256" key="1">
    <source>
        <dbReference type="ARBA" id="ARBA00004141"/>
    </source>
</evidence>
<keyword evidence="7" id="KW-0012">Acyltransferase</keyword>